<accession>A0A812UXU7</accession>
<name>A0A812UXU7_9DINO</name>
<comment type="caution">
    <text evidence="1">The sequence shown here is derived from an EMBL/GenBank/DDBJ whole genome shotgun (WGS) entry which is preliminary data.</text>
</comment>
<dbReference type="OrthoDB" id="1597724at2759"/>
<gene>
    <name evidence="1" type="primary">ift46</name>
    <name evidence="1" type="ORF">SNAT2548_LOCUS33363</name>
</gene>
<keyword evidence="2" id="KW-1185">Reference proteome</keyword>
<dbReference type="Proteomes" id="UP000604046">
    <property type="component" value="Unassembled WGS sequence"/>
</dbReference>
<dbReference type="EMBL" id="CAJNDS010002753">
    <property type="protein sequence ID" value="CAE7585105.1"/>
    <property type="molecule type" value="Genomic_DNA"/>
</dbReference>
<reference evidence="1" key="1">
    <citation type="submission" date="2021-02" db="EMBL/GenBank/DDBJ databases">
        <authorList>
            <person name="Dougan E. K."/>
            <person name="Rhodes N."/>
            <person name="Thang M."/>
            <person name="Chan C."/>
        </authorList>
    </citation>
    <scope>NUCLEOTIDE SEQUENCE</scope>
</reference>
<evidence type="ECO:0000313" key="2">
    <source>
        <dbReference type="Proteomes" id="UP000604046"/>
    </source>
</evidence>
<organism evidence="1 2">
    <name type="scientific">Symbiodinium natans</name>
    <dbReference type="NCBI Taxonomy" id="878477"/>
    <lineage>
        <taxon>Eukaryota</taxon>
        <taxon>Sar</taxon>
        <taxon>Alveolata</taxon>
        <taxon>Dinophyceae</taxon>
        <taxon>Suessiales</taxon>
        <taxon>Symbiodiniaceae</taxon>
        <taxon>Symbiodinium</taxon>
    </lineage>
</organism>
<sequence length="318" mass="35516">MHHPDPDLKQMRVFQGALRHLLQDKGMVPLDCITETFLTSAKAIALTAFQSEPLFLWYDYFSVPQACNPTSQAKAIQSIPAYVAACTFFFALVPFIEDKALSPISWYCGVCGMKNYCIRSVGSLGAWLWYLWLCVFTGNFQGALEALFLRQLLLVEERLGKRYLHSGSPAKALVQAEKSFGVAAEDLMRPNSTWSFTSAQKAFVTELAQEMRQEMSLTEERQRTAQTQRATADIIGKIQTQMDYLAGKLRQSSTGGPWMFWTSYRLPGTPILISGRYQDGRTNIELNLAPNKDPTNAEAGFVESLTPQNLGLSLNVGL</sequence>
<protein>
    <submittedName>
        <fullName evidence="1">Ift46 protein</fullName>
    </submittedName>
</protein>
<dbReference type="AlphaFoldDB" id="A0A812UXU7"/>
<evidence type="ECO:0000313" key="1">
    <source>
        <dbReference type="EMBL" id="CAE7585105.1"/>
    </source>
</evidence>
<proteinExistence type="predicted"/>